<protein>
    <submittedName>
        <fullName evidence="2">(apollo) hypothetical protein</fullName>
    </submittedName>
</protein>
<evidence type="ECO:0000313" key="3">
    <source>
        <dbReference type="Proteomes" id="UP000691718"/>
    </source>
</evidence>
<dbReference type="AlphaFoldDB" id="A0A8S3X0V9"/>
<keyword evidence="3" id="KW-1185">Reference proteome</keyword>
<sequence>MDPDSDGGPTPTEQKSKKRKLPDTRKGNAVDYKIFTKTNYTRQFPENHSVDCVVYVESQESEKIGNKNPITLTKLFTENVKGIAGVHRVNAYKVGIMFRKPAPANNFLTMTHFLGKHKLKAFVPAHLTEITGVIRYVPKDLSNEDIYKSITCDAEVISVKRFMRKVDGKLTPLGTIAVTFAATALPQHAYIQMFRYPVHIYIPPLLQCYKCLKFNHSAKVCRGSQMCSSCSGQHSYKECDVEKIVCINCQGGHLAISRDCPAKQQKMEEKKNKYLKPNRSYAAVVSIPAMPDPRAFPNLKPVKTIDTDINKVPYNAEQILNNELIINALVKSLVMLGNDKSSAPITNKRIKDILLSNLIP</sequence>
<accession>A0A8S3X0V9</accession>
<evidence type="ECO:0000313" key="2">
    <source>
        <dbReference type="EMBL" id="CAG4995391.1"/>
    </source>
</evidence>
<dbReference type="OrthoDB" id="10044176at2759"/>
<name>A0A8S3X0V9_PARAO</name>
<dbReference type="EMBL" id="CAJQZP010000904">
    <property type="protein sequence ID" value="CAG4995391.1"/>
    <property type="molecule type" value="Genomic_DNA"/>
</dbReference>
<dbReference type="Proteomes" id="UP000691718">
    <property type="component" value="Unassembled WGS sequence"/>
</dbReference>
<gene>
    <name evidence="2" type="ORF">PAPOLLO_LOCUS12804</name>
</gene>
<feature type="region of interest" description="Disordered" evidence="1">
    <location>
        <begin position="1"/>
        <end position="25"/>
    </location>
</feature>
<comment type="caution">
    <text evidence="2">The sequence shown here is derived from an EMBL/GenBank/DDBJ whole genome shotgun (WGS) entry which is preliminary data.</text>
</comment>
<proteinExistence type="predicted"/>
<reference evidence="2" key="1">
    <citation type="submission" date="2021-04" db="EMBL/GenBank/DDBJ databases">
        <authorList>
            <person name="Tunstrom K."/>
        </authorList>
    </citation>
    <scope>NUCLEOTIDE SEQUENCE</scope>
</reference>
<evidence type="ECO:0000256" key="1">
    <source>
        <dbReference type="SAM" id="MobiDB-lite"/>
    </source>
</evidence>
<organism evidence="2 3">
    <name type="scientific">Parnassius apollo</name>
    <name type="common">Apollo butterfly</name>
    <name type="synonym">Papilio apollo</name>
    <dbReference type="NCBI Taxonomy" id="110799"/>
    <lineage>
        <taxon>Eukaryota</taxon>
        <taxon>Metazoa</taxon>
        <taxon>Ecdysozoa</taxon>
        <taxon>Arthropoda</taxon>
        <taxon>Hexapoda</taxon>
        <taxon>Insecta</taxon>
        <taxon>Pterygota</taxon>
        <taxon>Neoptera</taxon>
        <taxon>Endopterygota</taxon>
        <taxon>Lepidoptera</taxon>
        <taxon>Glossata</taxon>
        <taxon>Ditrysia</taxon>
        <taxon>Papilionoidea</taxon>
        <taxon>Papilionidae</taxon>
        <taxon>Parnassiinae</taxon>
        <taxon>Parnassini</taxon>
        <taxon>Parnassius</taxon>
        <taxon>Parnassius</taxon>
    </lineage>
</organism>